<name>A0A4Y7PLR3_9AGAM</name>
<feature type="compositionally biased region" description="Low complexity" evidence="1">
    <location>
        <begin position="129"/>
        <end position="139"/>
    </location>
</feature>
<proteinExistence type="predicted"/>
<dbReference type="Proteomes" id="UP000294933">
    <property type="component" value="Unassembled WGS sequence"/>
</dbReference>
<dbReference type="AlphaFoldDB" id="A0A4Y7PLR3"/>
<accession>A0A4Y7PLR3</accession>
<gene>
    <name evidence="2" type="ORF">BD410DRAFT_808295</name>
</gene>
<evidence type="ECO:0000256" key="1">
    <source>
        <dbReference type="SAM" id="MobiDB-lite"/>
    </source>
</evidence>
<evidence type="ECO:0000313" key="2">
    <source>
        <dbReference type="EMBL" id="TDL16175.1"/>
    </source>
</evidence>
<feature type="compositionally biased region" description="Basic and acidic residues" evidence="1">
    <location>
        <begin position="117"/>
        <end position="128"/>
    </location>
</feature>
<sequence length="176" mass="19578">MTPIGGSGGGRRRRDEGAKAAHGKAGIQAGLDNLNQQQQTIAPQPNNTPAPPCTAIGAISYYNQRIRSCREGLRYRRWRSRCRTYGGGNTECWVWCVKVEPFESGWCLKRRRWREGTHGRRNADDRSRGSSIDNSNSDNGGHGRSGGGRDDSGLCKGGCTWRRRRHARTRTQTSCT</sequence>
<dbReference type="VEuPathDB" id="FungiDB:BD410DRAFT_808295"/>
<keyword evidence="3" id="KW-1185">Reference proteome</keyword>
<reference evidence="2 3" key="1">
    <citation type="submission" date="2018-06" db="EMBL/GenBank/DDBJ databases">
        <title>A transcriptomic atlas of mushroom development highlights an independent origin of complex multicellularity.</title>
        <authorList>
            <consortium name="DOE Joint Genome Institute"/>
            <person name="Krizsan K."/>
            <person name="Almasi E."/>
            <person name="Merenyi Z."/>
            <person name="Sahu N."/>
            <person name="Viragh M."/>
            <person name="Koszo T."/>
            <person name="Mondo S."/>
            <person name="Kiss B."/>
            <person name="Balint B."/>
            <person name="Kues U."/>
            <person name="Barry K."/>
            <person name="Hegedus J.C."/>
            <person name="Henrissat B."/>
            <person name="Johnson J."/>
            <person name="Lipzen A."/>
            <person name="Ohm R."/>
            <person name="Nagy I."/>
            <person name="Pangilinan J."/>
            <person name="Yan J."/>
            <person name="Xiong Y."/>
            <person name="Grigoriev I.V."/>
            <person name="Hibbett D.S."/>
            <person name="Nagy L.G."/>
        </authorList>
    </citation>
    <scope>NUCLEOTIDE SEQUENCE [LARGE SCALE GENOMIC DNA]</scope>
    <source>
        <strain evidence="2 3">SZMC22713</strain>
    </source>
</reference>
<feature type="region of interest" description="Disordered" evidence="1">
    <location>
        <begin position="1"/>
        <end position="24"/>
    </location>
</feature>
<organism evidence="2 3">
    <name type="scientific">Rickenella mellea</name>
    <dbReference type="NCBI Taxonomy" id="50990"/>
    <lineage>
        <taxon>Eukaryota</taxon>
        <taxon>Fungi</taxon>
        <taxon>Dikarya</taxon>
        <taxon>Basidiomycota</taxon>
        <taxon>Agaricomycotina</taxon>
        <taxon>Agaricomycetes</taxon>
        <taxon>Hymenochaetales</taxon>
        <taxon>Rickenellaceae</taxon>
        <taxon>Rickenella</taxon>
    </lineage>
</organism>
<evidence type="ECO:0000313" key="3">
    <source>
        <dbReference type="Proteomes" id="UP000294933"/>
    </source>
</evidence>
<feature type="region of interest" description="Disordered" evidence="1">
    <location>
        <begin position="117"/>
        <end position="149"/>
    </location>
</feature>
<protein>
    <submittedName>
        <fullName evidence="2">Uncharacterized protein</fullName>
    </submittedName>
</protein>
<dbReference type="EMBL" id="ML170249">
    <property type="protein sequence ID" value="TDL16175.1"/>
    <property type="molecule type" value="Genomic_DNA"/>
</dbReference>